<dbReference type="Pfam" id="PF13302">
    <property type="entry name" value="Acetyltransf_3"/>
    <property type="match status" value="1"/>
</dbReference>
<reference evidence="3 4" key="1">
    <citation type="submission" date="2019-06" db="EMBL/GenBank/DDBJ databases">
        <authorList>
            <person name="Li F."/>
        </authorList>
    </citation>
    <scope>NUCLEOTIDE SEQUENCE [LARGE SCALE GENOMIC DNA]</scope>
    <source>
        <strain evidence="3 4">10F1D-1</strain>
    </source>
</reference>
<protein>
    <submittedName>
        <fullName evidence="3">GNAT family N-acetyltransferase</fullName>
    </submittedName>
</protein>
<keyword evidence="3" id="KW-0808">Transferase</keyword>
<feature type="domain" description="N-acetyltransferase" evidence="2">
    <location>
        <begin position="10"/>
        <end position="154"/>
    </location>
</feature>
<comment type="caution">
    <text evidence="3">The sequence shown here is derived from an EMBL/GenBank/DDBJ whole genome shotgun (WGS) entry which is preliminary data.</text>
</comment>
<evidence type="ECO:0000313" key="3">
    <source>
        <dbReference type="EMBL" id="TPW77285.1"/>
    </source>
</evidence>
<feature type="region of interest" description="Disordered" evidence="1">
    <location>
        <begin position="162"/>
        <end position="192"/>
    </location>
</feature>
<dbReference type="InterPro" id="IPR051531">
    <property type="entry name" value="N-acetyltransferase"/>
</dbReference>
<dbReference type="InterPro" id="IPR000182">
    <property type="entry name" value="GNAT_dom"/>
</dbReference>
<dbReference type="AlphaFoldDB" id="A0A506Y5I8"/>
<dbReference type="PANTHER" id="PTHR43792:SF1">
    <property type="entry name" value="N-ACETYLTRANSFERASE DOMAIN-CONTAINING PROTEIN"/>
    <property type="match status" value="1"/>
</dbReference>
<dbReference type="InterPro" id="IPR016181">
    <property type="entry name" value="Acyl_CoA_acyltransferase"/>
</dbReference>
<evidence type="ECO:0000259" key="2">
    <source>
        <dbReference type="Pfam" id="PF13302"/>
    </source>
</evidence>
<dbReference type="SUPFAM" id="SSF55729">
    <property type="entry name" value="Acyl-CoA N-acyltransferases (Nat)"/>
    <property type="match status" value="1"/>
</dbReference>
<dbReference type="OrthoDB" id="9795188at2"/>
<gene>
    <name evidence="3" type="ORF">FJ657_00835</name>
</gene>
<dbReference type="Gene3D" id="3.40.630.30">
    <property type="match status" value="1"/>
</dbReference>
<organism evidence="3 4">
    <name type="scientific">Schumannella soli</name>
    <dbReference type="NCBI Taxonomy" id="2590779"/>
    <lineage>
        <taxon>Bacteria</taxon>
        <taxon>Bacillati</taxon>
        <taxon>Actinomycetota</taxon>
        <taxon>Actinomycetes</taxon>
        <taxon>Micrococcales</taxon>
        <taxon>Microbacteriaceae</taxon>
        <taxon>Schumannella</taxon>
    </lineage>
</organism>
<proteinExistence type="predicted"/>
<dbReference type="RefSeq" id="WP_141161813.1">
    <property type="nucleotide sequence ID" value="NZ_VHQG01000001.1"/>
</dbReference>
<dbReference type="PANTHER" id="PTHR43792">
    <property type="entry name" value="GNAT FAMILY, PUTATIVE (AFU_ORTHOLOGUE AFUA_3G00765)-RELATED-RELATED"/>
    <property type="match status" value="1"/>
</dbReference>
<sequence>MKPVTLRTERLVLDVPALADVDLIAEYCADPVFEHWMTTPWPYTREHALGFVNEYVAVGWQQDREFTWALRPAGSRELLGVVGIRREDDPRWTDGQWNLGYWMGAPNRGAGLTTEAARAVVDWGFAEGIAPRYRWEAVAGNVGSLAIARRLGFTFLETTPGRAEGMPAQRSDTWHAELGPDDDREIKPGWPV</sequence>
<dbReference type="GO" id="GO:0016747">
    <property type="term" value="F:acyltransferase activity, transferring groups other than amino-acyl groups"/>
    <property type="evidence" value="ECO:0007669"/>
    <property type="project" value="InterPro"/>
</dbReference>
<name>A0A506Y5I8_9MICO</name>
<dbReference type="EMBL" id="VHQG01000001">
    <property type="protein sequence ID" value="TPW77285.1"/>
    <property type="molecule type" value="Genomic_DNA"/>
</dbReference>
<evidence type="ECO:0000256" key="1">
    <source>
        <dbReference type="SAM" id="MobiDB-lite"/>
    </source>
</evidence>
<dbReference type="Proteomes" id="UP000316252">
    <property type="component" value="Unassembled WGS sequence"/>
</dbReference>
<accession>A0A506Y5I8</accession>
<evidence type="ECO:0000313" key="4">
    <source>
        <dbReference type="Proteomes" id="UP000316252"/>
    </source>
</evidence>
<keyword evidence="4" id="KW-1185">Reference proteome</keyword>